<dbReference type="InterPro" id="IPR018060">
    <property type="entry name" value="HTH_AraC"/>
</dbReference>
<dbReference type="PROSITE" id="PS01124">
    <property type="entry name" value="HTH_ARAC_FAMILY_2"/>
    <property type="match status" value="1"/>
</dbReference>
<proteinExistence type="predicted"/>
<gene>
    <name evidence="5" type="ORF">QNM18_02350</name>
</gene>
<evidence type="ECO:0000256" key="3">
    <source>
        <dbReference type="ARBA" id="ARBA00023163"/>
    </source>
</evidence>
<evidence type="ECO:0000256" key="2">
    <source>
        <dbReference type="ARBA" id="ARBA00023125"/>
    </source>
</evidence>
<dbReference type="PANTHER" id="PTHR47894">
    <property type="entry name" value="HTH-TYPE TRANSCRIPTIONAL REGULATOR GADX"/>
    <property type="match status" value="1"/>
</dbReference>
<name>A0ABT7EF43_9GAMM</name>
<dbReference type="Gene3D" id="1.10.10.60">
    <property type="entry name" value="Homeodomain-like"/>
    <property type="match status" value="1"/>
</dbReference>
<evidence type="ECO:0000313" key="6">
    <source>
        <dbReference type="Proteomes" id="UP001231915"/>
    </source>
</evidence>
<keyword evidence="3" id="KW-0804">Transcription</keyword>
<dbReference type="RefSeq" id="WP_211009382.1">
    <property type="nucleotide sequence ID" value="NZ_JASJUT010000001.1"/>
</dbReference>
<comment type="caution">
    <text evidence="5">The sequence shown here is derived from an EMBL/GenBank/DDBJ whole genome shotgun (WGS) entry which is preliminary data.</text>
</comment>
<feature type="domain" description="HTH araC/xylS-type" evidence="4">
    <location>
        <begin position="231"/>
        <end position="330"/>
    </location>
</feature>
<reference evidence="5 6" key="1">
    <citation type="submission" date="2023-05" db="EMBL/GenBank/DDBJ databases">
        <title>Pseudoalteromonas ardens sp. nov., Pseudoalteromonas obscura sp. nov., and Pseudoalteromonas umbrosa sp. nov., isolated from the coral Montipora capitata.</title>
        <authorList>
            <person name="Thomas E.M."/>
            <person name="Smith E.M."/>
            <person name="Papke E."/>
            <person name="Shlafstein M.D."/>
            <person name="Oline D.K."/>
            <person name="Videau P."/>
            <person name="Saw J.H."/>
            <person name="Strangman W.K."/>
            <person name="Ushijima B."/>
        </authorList>
    </citation>
    <scope>NUCLEOTIDE SEQUENCE [LARGE SCALE GENOMIC DNA]</scope>
    <source>
        <strain evidence="5 6">P94</strain>
    </source>
</reference>
<dbReference type="EMBL" id="JASJUT010000001">
    <property type="protein sequence ID" value="MDK2593906.1"/>
    <property type="molecule type" value="Genomic_DNA"/>
</dbReference>
<protein>
    <submittedName>
        <fullName evidence="5">AraC family transcriptional regulator</fullName>
    </submittedName>
</protein>
<evidence type="ECO:0000313" key="5">
    <source>
        <dbReference type="EMBL" id="MDK2593906.1"/>
    </source>
</evidence>
<organism evidence="5 6">
    <name type="scientific">Pseudoalteromonas obscura</name>
    <dbReference type="NCBI Taxonomy" id="3048491"/>
    <lineage>
        <taxon>Bacteria</taxon>
        <taxon>Pseudomonadati</taxon>
        <taxon>Pseudomonadota</taxon>
        <taxon>Gammaproteobacteria</taxon>
        <taxon>Alteromonadales</taxon>
        <taxon>Pseudoalteromonadaceae</taxon>
        <taxon>Pseudoalteromonas</taxon>
    </lineage>
</organism>
<dbReference type="Pfam" id="PF12833">
    <property type="entry name" value="HTH_18"/>
    <property type="match status" value="1"/>
</dbReference>
<accession>A0ABT7EF43</accession>
<dbReference type="InterPro" id="IPR009057">
    <property type="entry name" value="Homeodomain-like_sf"/>
</dbReference>
<keyword evidence="2" id="KW-0238">DNA-binding</keyword>
<dbReference type="Proteomes" id="UP001231915">
    <property type="component" value="Unassembled WGS sequence"/>
</dbReference>
<keyword evidence="1" id="KW-0805">Transcription regulation</keyword>
<evidence type="ECO:0000256" key="1">
    <source>
        <dbReference type="ARBA" id="ARBA00023015"/>
    </source>
</evidence>
<dbReference type="SUPFAM" id="SSF46689">
    <property type="entry name" value="Homeodomain-like"/>
    <property type="match status" value="1"/>
</dbReference>
<dbReference type="SMART" id="SM00342">
    <property type="entry name" value="HTH_ARAC"/>
    <property type="match status" value="1"/>
</dbReference>
<evidence type="ECO:0000259" key="4">
    <source>
        <dbReference type="PROSITE" id="PS01124"/>
    </source>
</evidence>
<sequence length="332" mass="37622">MLYFETCESKLSSHQLLVPLIELAKQRGIHPDKALKGTKLFHSDFEQPDHASSFSQLEQTIKNVMTCHLGQDISFVLGQHLLHSICARYASYLFHCSNLKALLVACKQLQGELFPYFSVRMFTQNKAIHLIVNPAISELQPSVYRFLLEVWLSLINGFLKWRFANTQVQFQLPYTTPIYIEQYQAIGANLLSFGHHFTTVVISKEALQSRQNSAIPALQSDIKTLANSNAIGFLAYAESFLIANPRATLEDLANYFNTSGATLKRKLALHNSQFSCLKDRVLSQQAGFCIGQQGYSNSQVAKVLDFNDLPNFRRAIKRWFGVTPSELRKVRI</sequence>
<keyword evidence="6" id="KW-1185">Reference proteome</keyword>
<dbReference type="PANTHER" id="PTHR47894:SF1">
    <property type="entry name" value="HTH-TYPE TRANSCRIPTIONAL REGULATOR VQSM"/>
    <property type="match status" value="1"/>
</dbReference>